<protein>
    <recommendedName>
        <fullName evidence="1">DUF7605 domain-containing protein</fullName>
    </recommendedName>
</protein>
<evidence type="ECO:0000259" key="1">
    <source>
        <dbReference type="Pfam" id="PF24564"/>
    </source>
</evidence>
<feature type="domain" description="DUF7605" evidence="1">
    <location>
        <begin position="41"/>
        <end position="187"/>
    </location>
</feature>
<evidence type="ECO:0000313" key="3">
    <source>
        <dbReference type="Proteomes" id="UP000027265"/>
    </source>
</evidence>
<dbReference type="PANTHER" id="PTHR36681:SF3">
    <property type="entry name" value="NUCLEAR GTPASE, GERMINAL CENTER-ASSOCIATED, TANDEM DUPLICATE 3"/>
    <property type="match status" value="1"/>
</dbReference>
<name>A0A067Q847_9AGAM</name>
<evidence type="ECO:0000313" key="2">
    <source>
        <dbReference type="EMBL" id="KDQ63223.1"/>
    </source>
</evidence>
<reference evidence="3" key="1">
    <citation type="journal article" date="2014" name="Proc. Natl. Acad. Sci. U.S.A.">
        <title>Extensive sampling of basidiomycete genomes demonstrates inadequacy of the white-rot/brown-rot paradigm for wood decay fungi.</title>
        <authorList>
            <person name="Riley R."/>
            <person name="Salamov A.A."/>
            <person name="Brown D.W."/>
            <person name="Nagy L.G."/>
            <person name="Floudas D."/>
            <person name="Held B.W."/>
            <person name="Levasseur A."/>
            <person name="Lombard V."/>
            <person name="Morin E."/>
            <person name="Otillar R."/>
            <person name="Lindquist E.A."/>
            <person name="Sun H."/>
            <person name="LaButti K.M."/>
            <person name="Schmutz J."/>
            <person name="Jabbour D."/>
            <person name="Luo H."/>
            <person name="Baker S.E."/>
            <person name="Pisabarro A.G."/>
            <person name="Walton J.D."/>
            <person name="Blanchette R.A."/>
            <person name="Henrissat B."/>
            <person name="Martin F."/>
            <person name="Cullen D."/>
            <person name="Hibbett D.S."/>
            <person name="Grigoriev I.V."/>
        </authorList>
    </citation>
    <scope>NUCLEOTIDE SEQUENCE [LARGE SCALE GENOMIC DNA]</scope>
    <source>
        <strain evidence="3">MUCL 33604</strain>
    </source>
</reference>
<sequence>MLRERTAEVERQIGRFVTSHLTPQVIEARDSCKKVFNDIAKDNHWRAYAACMRRQGEHGTIDLNDDLIKHIYPKIYEEWFHVFTKRIPAILTQLIEEDLMGAIVEAIKELGKNAPPHRQDSIQRALRSVFTNEKVKGCARKIRKDISLRQRDISHSFKARIKETLKPHYKTVGKESGPGMYQRMKNANERYARESCGHLFECSVRGASSDLRGKLCDDVQVKLEKFLKRILNDICQAYLSSSNRCPLAFSSIPLIHGFLPGALKATHFHTEKKEREKIMIWVREQQTVLAQLLNELPQETLNRR</sequence>
<proteinExistence type="predicted"/>
<dbReference type="InParanoid" id="A0A067Q847"/>
<dbReference type="PANTHER" id="PTHR36681">
    <property type="entry name" value="NUCLEAR GTPASE, GERMINAL CENTER-ASSOCIATED, TANDEM DUPLICATE 3"/>
    <property type="match status" value="1"/>
</dbReference>
<dbReference type="HOGENOM" id="CLU_915460_0_0_1"/>
<dbReference type="AlphaFoldDB" id="A0A067Q847"/>
<accession>A0A067Q847</accession>
<dbReference type="InterPro" id="IPR056024">
    <property type="entry name" value="DUF7605"/>
</dbReference>
<dbReference type="OrthoDB" id="2691563at2759"/>
<gene>
    <name evidence="2" type="ORF">JAAARDRAFT_371572</name>
</gene>
<dbReference type="EMBL" id="KL197710">
    <property type="protein sequence ID" value="KDQ63223.1"/>
    <property type="molecule type" value="Genomic_DNA"/>
</dbReference>
<keyword evidence="3" id="KW-1185">Reference proteome</keyword>
<organism evidence="2 3">
    <name type="scientific">Jaapia argillacea MUCL 33604</name>
    <dbReference type="NCBI Taxonomy" id="933084"/>
    <lineage>
        <taxon>Eukaryota</taxon>
        <taxon>Fungi</taxon>
        <taxon>Dikarya</taxon>
        <taxon>Basidiomycota</taxon>
        <taxon>Agaricomycotina</taxon>
        <taxon>Agaricomycetes</taxon>
        <taxon>Agaricomycetidae</taxon>
        <taxon>Jaapiales</taxon>
        <taxon>Jaapiaceae</taxon>
        <taxon>Jaapia</taxon>
    </lineage>
</organism>
<dbReference type="Pfam" id="PF24564">
    <property type="entry name" value="DUF7605"/>
    <property type="match status" value="1"/>
</dbReference>
<dbReference type="Proteomes" id="UP000027265">
    <property type="component" value="Unassembled WGS sequence"/>
</dbReference>